<protein>
    <submittedName>
        <fullName evidence="1">Uncharacterized protein</fullName>
    </submittedName>
</protein>
<keyword evidence="2" id="KW-1185">Reference proteome</keyword>
<evidence type="ECO:0000313" key="1">
    <source>
        <dbReference type="EMBL" id="QDT04348.1"/>
    </source>
</evidence>
<proteinExistence type="predicted"/>
<reference evidence="1 2" key="1">
    <citation type="submission" date="2019-02" db="EMBL/GenBank/DDBJ databases">
        <title>Deep-cultivation of Planctomycetes and their phenomic and genomic characterization uncovers novel biology.</title>
        <authorList>
            <person name="Wiegand S."/>
            <person name="Jogler M."/>
            <person name="Boedeker C."/>
            <person name="Pinto D."/>
            <person name="Vollmers J."/>
            <person name="Rivas-Marin E."/>
            <person name="Kohn T."/>
            <person name="Peeters S.H."/>
            <person name="Heuer A."/>
            <person name="Rast P."/>
            <person name="Oberbeckmann S."/>
            <person name="Bunk B."/>
            <person name="Jeske O."/>
            <person name="Meyerdierks A."/>
            <person name="Storesund J.E."/>
            <person name="Kallscheuer N."/>
            <person name="Luecker S."/>
            <person name="Lage O.M."/>
            <person name="Pohl T."/>
            <person name="Merkel B.J."/>
            <person name="Hornburger P."/>
            <person name="Mueller R.-W."/>
            <person name="Bruemmer F."/>
            <person name="Labrenz M."/>
            <person name="Spormann A.M."/>
            <person name="Op den Camp H."/>
            <person name="Overmann J."/>
            <person name="Amann R."/>
            <person name="Jetten M.S.M."/>
            <person name="Mascher T."/>
            <person name="Medema M.H."/>
            <person name="Devos D.P."/>
            <person name="Kaster A.-K."/>
            <person name="Ovreas L."/>
            <person name="Rohde M."/>
            <person name="Galperin M.Y."/>
            <person name="Jogler C."/>
        </authorList>
    </citation>
    <scope>NUCLEOTIDE SEQUENCE [LARGE SCALE GENOMIC DNA]</scope>
    <source>
        <strain evidence="1 2">K22_7</strain>
    </source>
</reference>
<dbReference type="OrthoDB" id="278960at2"/>
<organism evidence="1 2">
    <name type="scientific">Rubripirellula lacrimiformis</name>
    <dbReference type="NCBI Taxonomy" id="1930273"/>
    <lineage>
        <taxon>Bacteria</taxon>
        <taxon>Pseudomonadati</taxon>
        <taxon>Planctomycetota</taxon>
        <taxon>Planctomycetia</taxon>
        <taxon>Pirellulales</taxon>
        <taxon>Pirellulaceae</taxon>
        <taxon>Rubripirellula</taxon>
    </lineage>
</organism>
<dbReference type="EMBL" id="CP036525">
    <property type="protein sequence ID" value="QDT04348.1"/>
    <property type="molecule type" value="Genomic_DNA"/>
</dbReference>
<dbReference type="KEGG" id="rlc:K227x_27390"/>
<evidence type="ECO:0000313" key="2">
    <source>
        <dbReference type="Proteomes" id="UP000318538"/>
    </source>
</evidence>
<dbReference type="AlphaFoldDB" id="A0A517NBE7"/>
<dbReference type="RefSeq" id="WP_145169929.1">
    <property type="nucleotide sequence ID" value="NZ_CP036525.1"/>
</dbReference>
<dbReference type="Proteomes" id="UP000318538">
    <property type="component" value="Chromosome"/>
</dbReference>
<accession>A0A517NBE7</accession>
<name>A0A517NBE7_9BACT</name>
<gene>
    <name evidence="1" type="ORF">K227x_27390</name>
</gene>
<sequence>MPDATRLCRSLLAVVDAIPSTTDRHVVALSDHPRWLFIADTRPEATTIERDAIVGQFGTIIADECLHSARDASAIIGSIVEIPEGADQTEAAERLRGAYHLATEPIGDGDDDQPF</sequence>